<dbReference type="EMBL" id="JAQNZF010000011">
    <property type="protein sequence ID" value="MDC2742689.1"/>
    <property type="molecule type" value="Genomic_DNA"/>
</dbReference>
<dbReference type="InterPro" id="IPR001173">
    <property type="entry name" value="Glyco_trans_2-like"/>
</dbReference>
<reference evidence="7" key="2">
    <citation type="submission" date="2022-10" db="EMBL/GenBank/DDBJ databases">
        <title>Human gut microbiome strain richness.</title>
        <authorList>
            <person name="Chen-Liaw A."/>
        </authorList>
    </citation>
    <scope>NUCLEOTIDE SEQUENCE</scope>
    <source>
        <strain evidence="7">BSD2780120875st1_E1_BSD2780120875_150330</strain>
    </source>
</reference>
<evidence type="ECO:0000259" key="5">
    <source>
        <dbReference type="Pfam" id="PF00535"/>
    </source>
</evidence>
<dbReference type="PANTHER" id="PTHR43630">
    <property type="entry name" value="POLY-BETA-1,6-N-ACETYL-D-GLUCOSAMINE SYNTHASE"/>
    <property type="match status" value="1"/>
</dbReference>
<keyword evidence="4" id="KW-0472">Membrane</keyword>
<dbReference type="EMBL" id="VWLE01000453">
    <property type="protein sequence ID" value="KAA3942112.1"/>
    <property type="molecule type" value="Genomic_DNA"/>
</dbReference>
<organism evidence="6 8">
    <name type="scientific">Bacteroides ovatus</name>
    <dbReference type="NCBI Taxonomy" id="28116"/>
    <lineage>
        <taxon>Bacteria</taxon>
        <taxon>Pseudomonadati</taxon>
        <taxon>Bacteroidota</taxon>
        <taxon>Bacteroidia</taxon>
        <taxon>Bacteroidales</taxon>
        <taxon>Bacteroidaceae</taxon>
        <taxon>Bacteroides</taxon>
    </lineage>
</organism>
<keyword evidence="4" id="KW-1133">Transmembrane helix</keyword>
<evidence type="ECO:0000256" key="3">
    <source>
        <dbReference type="ARBA" id="ARBA00022679"/>
    </source>
</evidence>
<evidence type="ECO:0000256" key="1">
    <source>
        <dbReference type="ARBA" id="ARBA00006739"/>
    </source>
</evidence>
<feature type="transmembrane region" description="Helical" evidence="4">
    <location>
        <begin position="304"/>
        <end position="324"/>
    </location>
</feature>
<dbReference type="Pfam" id="PF00535">
    <property type="entry name" value="Glycos_transf_2"/>
    <property type="match status" value="1"/>
</dbReference>
<evidence type="ECO:0000256" key="2">
    <source>
        <dbReference type="ARBA" id="ARBA00022676"/>
    </source>
</evidence>
<reference evidence="6 8" key="1">
    <citation type="journal article" date="2019" name="Nat. Med.">
        <title>A library of human gut bacterial isolates paired with longitudinal multiomics data enables mechanistic microbiome research.</title>
        <authorList>
            <person name="Poyet M."/>
            <person name="Groussin M."/>
            <person name="Gibbons S.M."/>
            <person name="Avila-Pacheco J."/>
            <person name="Jiang X."/>
            <person name="Kearney S.M."/>
            <person name="Perrotta A.R."/>
            <person name="Berdy B."/>
            <person name="Zhao S."/>
            <person name="Lieberman T.D."/>
            <person name="Swanson P.K."/>
            <person name="Smith M."/>
            <person name="Roesemann S."/>
            <person name="Alexander J.E."/>
            <person name="Rich S.A."/>
            <person name="Livny J."/>
            <person name="Vlamakis H."/>
            <person name="Clish C."/>
            <person name="Bullock K."/>
            <person name="Deik A."/>
            <person name="Scott J."/>
            <person name="Pierce K.A."/>
            <person name="Xavier R.J."/>
            <person name="Alm E.J."/>
        </authorList>
    </citation>
    <scope>NUCLEOTIDE SEQUENCE [LARGE SCALE GENOMIC DNA]</scope>
    <source>
        <strain evidence="6 8">BIOML-A163</strain>
    </source>
</reference>
<proteinExistence type="inferred from homology"/>
<evidence type="ECO:0000313" key="6">
    <source>
        <dbReference type="EMBL" id="KAA3942112.1"/>
    </source>
</evidence>
<keyword evidence="3 6" id="KW-0808">Transferase</keyword>
<dbReference type="AlphaFoldDB" id="A0A139LMJ3"/>
<evidence type="ECO:0000313" key="7">
    <source>
        <dbReference type="EMBL" id="MDC2742689.1"/>
    </source>
</evidence>
<comment type="caution">
    <text evidence="6">The sequence shown here is derived from an EMBL/GenBank/DDBJ whole genome shotgun (WGS) entry which is preliminary data.</text>
</comment>
<evidence type="ECO:0000313" key="8">
    <source>
        <dbReference type="Proteomes" id="UP000323717"/>
    </source>
</evidence>
<name>A0A139LMJ3_BACOV</name>
<dbReference type="SUPFAM" id="SSF53448">
    <property type="entry name" value="Nucleotide-diphospho-sugar transferases"/>
    <property type="match status" value="1"/>
</dbReference>
<sequence>METFTFNTVELILLSVAGILFIIQLIYYFGLYNRIHVHNKAVGKEEVHFIRELPPLSVILRARNEAENLRKILPAILEQDYPQFEVIVINDASTDDTEDILGVMEEKYPHLYHSFTPESARYISHKKLALTLGIKASKHDWLVFTETNCMPASNQWLKLMARNFTPQTQIVLGYSGYDRTKGWLHKRTAFDTLFQSLRYLGFALAGKPYIGIGRNLAYRKELFFQQKGFSKYLNLQRGEDDLFINELATSANTRVETDFNATTRIQPVYRYKDWKEEKVSYMATARFYHGIQRYLLGFETFSRLLFYIACIAGIVFGILNFHWLVAGIAFLMWLLRFTVQAVIINRTAKEMGGGRKYYFSLPVFDLIQPVQSLKFKLCRFFRGKGDFMRR</sequence>
<feature type="domain" description="Glycosyltransferase 2-like" evidence="5">
    <location>
        <begin position="57"/>
        <end position="223"/>
    </location>
</feature>
<dbReference type="STRING" id="28116.Bovatus_01556"/>
<dbReference type="Proteomes" id="UP000323717">
    <property type="component" value="Unassembled WGS sequence"/>
</dbReference>
<keyword evidence="4" id="KW-0812">Transmembrane</keyword>
<accession>A0A139LMJ3</accession>
<gene>
    <name evidence="6" type="ORF">F3D71_22630</name>
    <name evidence="7" type="ORF">PO382_10675</name>
</gene>
<dbReference type="RefSeq" id="WP_004311239.1">
    <property type="nucleotide sequence ID" value="NZ_CAKJYS010000001.1"/>
</dbReference>
<dbReference type="InterPro" id="IPR029044">
    <property type="entry name" value="Nucleotide-diphossugar_trans"/>
</dbReference>
<keyword evidence="2 7" id="KW-0328">Glycosyltransferase</keyword>
<protein>
    <submittedName>
        <fullName evidence="6">Glycosyltransferase</fullName>
        <ecNumber evidence="7">2.4.-.-</ecNumber>
    </submittedName>
</protein>
<dbReference type="GO" id="GO:0016757">
    <property type="term" value="F:glycosyltransferase activity"/>
    <property type="evidence" value="ECO:0007669"/>
    <property type="project" value="UniProtKB-KW"/>
</dbReference>
<dbReference type="EC" id="2.4.-.-" evidence="7"/>
<dbReference type="PANTHER" id="PTHR43630:SF1">
    <property type="entry name" value="POLY-BETA-1,6-N-ACETYL-D-GLUCOSAMINE SYNTHASE"/>
    <property type="match status" value="1"/>
</dbReference>
<dbReference type="Proteomes" id="UP001219389">
    <property type="component" value="Unassembled WGS sequence"/>
</dbReference>
<feature type="transmembrane region" description="Helical" evidence="4">
    <location>
        <begin position="12"/>
        <end position="30"/>
    </location>
</feature>
<evidence type="ECO:0000256" key="4">
    <source>
        <dbReference type="SAM" id="Phobius"/>
    </source>
</evidence>
<dbReference type="Gene3D" id="3.90.550.10">
    <property type="entry name" value="Spore Coat Polysaccharide Biosynthesis Protein SpsA, Chain A"/>
    <property type="match status" value="1"/>
</dbReference>
<comment type="similarity">
    <text evidence="1">Belongs to the glycosyltransferase 2 family.</text>
</comment>